<keyword evidence="4" id="KW-1185">Reference proteome</keyword>
<dbReference type="Pfam" id="PF04014">
    <property type="entry name" value="MazE_antitoxin"/>
    <property type="match status" value="1"/>
</dbReference>
<dbReference type="SMART" id="SM00966">
    <property type="entry name" value="SpoVT_AbrB"/>
    <property type="match status" value="1"/>
</dbReference>
<dbReference type="InterPro" id="IPR052975">
    <property type="entry name" value="Repressor-like_regulatory"/>
</dbReference>
<protein>
    <submittedName>
        <fullName evidence="3">AbrB/MazE/SpoVT family DNA-binding domain-containing protein</fullName>
    </submittedName>
</protein>
<dbReference type="RefSeq" id="WP_369017689.1">
    <property type="nucleotide sequence ID" value="NZ_CP121689.1"/>
</dbReference>
<dbReference type="EMBL" id="CP121689">
    <property type="protein sequence ID" value="WZL75542.1"/>
    <property type="molecule type" value="Genomic_DNA"/>
</dbReference>
<dbReference type="Proteomes" id="UP001461341">
    <property type="component" value="Chromosome"/>
</dbReference>
<organism evidence="3 4">
    <name type="scientific">Thermatribacter velox</name>
    <dbReference type="NCBI Taxonomy" id="3039681"/>
    <lineage>
        <taxon>Bacteria</taxon>
        <taxon>Pseudomonadati</taxon>
        <taxon>Atribacterota</taxon>
        <taxon>Atribacteria</taxon>
        <taxon>Atribacterales</taxon>
        <taxon>Thermatribacteraceae</taxon>
        <taxon>Thermatribacter</taxon>
    </lineage>
</organism>
<name>A0ABZ2YAE8_9BACT</name>
<sequence length="80" mass="9361">MKTAKITRKGQITIPVEFRKKLGTDLVEIEMQEEKVIIKPVKKIGGIFHRYALKDKPIEEILKMEKEAVNNAFREKHSNR</sequence>
<dbReference type="PROSITE" id="PS51740">
    <property type="entry name" value="SPOVT_ABRB"/>
    <property type="match status" value="1"/>
</dbReference>
<reference evidence="3 4" key="1">
    <citation type="submission" date="2023-03" db="EMBL/GenBank/DDBJ databases">
        <title>Novel Species.</title>
        <authorList>
            <person name="Ma S."/>
        </authorList>
    </citation>
    <scope>NUCLEOTIDE SEQUENCE [LARGE SCALE GENOMIC DNA]</scope>
    <source>
        <strain evidence="3 4">B11</strain>
    </source>
</reference>
<dbReference type="NCBIfam" id="TIGR01439">
    <property type="entry name" value="lp_hng_hel_AbrB"/>
    <property type="match status" value="1"/>
</dbReference>
<keyword evidence="1 3" id="KW-0238">DNA-binding</keyword>
<dbReference type="PANTHER" id="PTHR34860:SF6">
    <property type="entry name" value="REPRESSOR-LIKE PROTEIN SSO7C3"/>
    <property type="match status" value="1"/>
</dbReference>
<evidence type="ECO:0000313" key="4">
    <source>
        <dbReference type="Proteomes" id="UP001461341"/>
    </source>
</evidence>
<dbReference type="InterPro" id="IPR037914">
    <property type="entry name" value="SpoVT-AbrB_sf"/>
</dbReference>
<dbReference type="Gene3D" id="2.10.260.10">
    <property type="match status" value="1"/>
</dbReference>
<dbReference type="SUPFAM" id="SSF89447">
    <property type="entry name" value="AbrB/MazE/MraZ-like"/>
    <property type="match status" value="1"/>
</dbReference>
<dbReference type="InterPro" id="IPR007159">
    <property type="entry name" value="SpoVT-AbrB_dom"/>
</dbReference>
<gene>
    <name evidence="3" type="ORF">QBE54_08060</name>
</gene>
<dbReference type="PANTHER" id="PTHR34860">
    <property type="entry name" value="REPRESSOR-LIKE PROTEIN SSO7C3"/>
    <property type="match status" value="1"/>
</dbReference>
<feature type="domain" description="SpoVT-AbrB" evidence="2">
    <location>
        <begin position="1"/>
        <end position="43"/>
    </location>
</feature>
<evidence type="ECO:0000256" key="1">
    <source>
        <dbReference type="PROSITE-ProRule" id="PRU01076"/>
    </source>
</evidence>
<dbReference type="GO" id="GO:0003677">
    <property type="term" value="F:DNA binding"/>
    <property type="evidence" value="ECO:0007669"/>
    <property type="project" value="UniProtKB-KW"/>
</dbReference>
<proteinExistence type="predicted"/>
<evidence type="ECO:0000259" key="2">
    <source>
        <dbReference type="PROSITE" id="PS51740"/>
    </source>
</evidence>
<accession>A0ABZ2YAE8</accession>
<evidence type="ECO:0000313" key="3">
    <source>
        <dbReference type="EMBL" id="WZL75542.1"/>
    </source>
</evidence>